<comment type="caution">
    <text evidence="2">The sequence shown here is derived from an EMBL/GenBank/DDBJ whole genome shotgun (WGS) entry which is preliminary data.</text>
</comment>
<reference evidence="2 3" key="1">
    <citation type="journal article" date="2016" name="Nat. Commun.">
        <title>Thousands of microbial genomes shed light on interconnected biogeochemical processes in an aquifer system.</title>
        <authorList>
            <person name="Anantharaman K."/>
            <person name="Brown C.T."/>
            <person name="Hug L.A."/>
            <person name="Sharon I."/>
            <person name="Castelle C.J."/>
            <person name="Probst A.J."/>
            <person name="Thomas B.C."/>
            <person name="Singh A."/>
            <person name="Wilkins M.J."/>
            <person name="Karaoz U."/>
            <person name="Brodie E.L."/>
            <person name="Williams K.H."/>
            <person name="Hubbard S.S."/>
            <person name="Banfield J.F."/>
        </authorList>
    </citation>
    <scope>NUCLEOTIDE SEQUENCE [LARGE SCALE GENOMIC DNA]</scope>
</reference>
<dbReference type="EMBL" id="MFFF01000030">
    <property type="protein sequence ID" value="OGE98563.1"/>
    <property type="molecule type" value="Genomic_DNA"/>
</dbReference>
<proteinExistence type="predicted"/>
<feature type="transmembrane region" description="Helical" evidence="1">
    <location>
        <begin position="332"/>
        <end position="353"/>
    </location>
</feature>
<gene>
    <name evidence="2" type="ORF">A3J05_04290</name>
</gene>
<dbReference type="Proteomes" id="UP000177235">
    <property type="component" value="Unassembled WGS sequence"/>
</dbReference>
<protein>
    <submittedName>
        <fullName evidence="2">Uncharacterized protein</fullName>
    </submittedName>
</protein>
<evidence type="ECO:0000313" key="2">
    <source>
        <dbReference type="EMBL" id="OGE98563.1"/>
    </source>
</evidence>
<keyword evidence="1" id="KW-0472">Membrane</keyword>
<dbReference type="AlphaFoldDB" id="A0A1F5Q8S3"/>
<name>A0A1F5Q8S3_9BACT</name>
<keyword evidence="1" id="KW-0812">Transmembrane</keyword>
<organism evidence="2 3">
    <name type="scientific">Candidatus Doudnabacteria bacterium RIFCSPLOWO2_02_FULL_48_13</name>
    <dbReference type="NCBI Taxonomy" id="1817845"/>
    <lineage>
        <taxon>Bacteria</taxon>
        <taxon>Candidatus Doudnaibacteriota</taxon>
    </lineage>
</organism>
<keyword evidence="1" id="KW-1133">Transmembrane helix</keyword>
<sequence>MGGNSFNEQYDNYVLLKYKDGRFDNLTSFLPKDKRNLSINSLNYGPKKGWLIGSWHNDGSVILRYDEKSIYSILDSQSQTPGPNKRFQVRAIDNDGTDYVIGGTQSSVSLYINSGGFDNAVLDSYESTKFALGTDTGAINAVRYDPNSKNYSKWLLATANGPMLEFDLSNIKRADKLPYSNFYSDFYNVMEFQGSDLLLATTGDEKTGRFIKFKTVFGNSLNLFEMHELVPFKKTGEVVSNRISESLKWYEAIGKIKLESKRDEPKNTKINFYASRDGGRSWLAFDGNSDFVDVRFGGKDVLWRAELSSKTGEHSPTLRQVIVDYQVIISDYILIACMAAVALLEALLLLIIYKFFNKPLRPELPGTTL</sequence>
<accession>A0A1F5Q8S3</accession>
<evidence type="ECO:0000256" key="1">
    <source>
        <dbReference type="SAM" id="Phobius"/>
    </source>
</evidence>
<evidence type="ECO:0000313" key="3">
    <source>
        <dbReference type="Proteomes" id="UP000177235"/>
    </source>
</evidence>